<dbReference type="AlphaFoldDB" id="A0A6F8ZK73"/>
<name>A0A6F8ZK73_9FIRM</name>
<proteinExistence type="predicted"/>
<reference evidence="2 3" key="1">
    <citation type="submission" date="2020-02" db="EMBL/GenBank/DDBJ databases">
        <authorList>
            <person name="Hogendoorn C."/>
        </authorList>
    </citation>
    <scope>NUCLEOTIDE SEQUENCE [LARGE SCALE GENOMIC DNA]</scope>
    <source>
        <strain evidence="2">R501</strain>
    </source>
</reference>
<evidence type="ECO:0000313" key="3">
    <source>
        <dbReference type="Proteomes" id="UP000503399"/>
    </source>
</evidence>
<protein>
    <submittedName>
        <fullName evidence="2">Uncharacterized protein</fullName>
    </submittedName>
</protein>
<keyword evidence="3" id="KW-1185">Reference proteome</keyword>
<evidence type="ECO:0000313" key="2">
    <source>
        <dbReference type="EMBL" id="CAB1130083.1"/>
    </source>
</evidence>
<dbReference type="Proteomes" id="UP000503399">
    <property type="component" value="Chromosome"/>
</dbReference>
<feature type="region of interest" description="Disordered" evidence="1">
    <location>
        <begin position="29"/>
        <end position="58"/>
    </location>
</feature>
<accession>A0A6F8ZK73</accession>
<gene>
    <name evidence="2" type="ORF">R50_2591</name>
</gene>
<evidence type="ECO:0000256" key="1">
    <source>
        <dbReference type="SAM" id="MobiDB-lite"/>
    </source>
</evidence>
<organism evidence="2 3">
    <name type="scientific">Candidatus Hydrogenisulfobacillus filiaventi</name>
    <dbReference type="NCBI Taxonomy" id="2707344"/>
    <lineage>
        <taxon>Bacteria</taxon>
        <taxon>Bacillati</taxon>
        <taxon>Bacillota</taxon>
        <taxon>Clostridia</taxon>
        <taxon>Eubacteriales</taxon>
        <taxon>Clostridiales Family XVII. Incertae Sedis</taxon>
        <taxon>Candidatus Hydrogenisulfobacillus</taxon>
    </lineage>
</organism>
<sequence length="58" mass="5880">MPGWGTSYTIECTEGKHPTVARTCTAARAAPEGVRDGDRPREGPGVGALADGGPPPGF</sequence>
<dbReference type="EMBL" id="LR778114">
    <property type="protein sequence ID" value="CAB1130083.1"/>
    <property type="molecule type" value="Genomic_DNA"/>
</dbReference>
<dbReference type="KEGG" id="hfv:R50_2591"/>
<feature type="compositionally biased region" description="Basic and acidic residues" evidence="1">
    <location>
        <begin position="33"/>
        <end position="42"/>
    </location>
</feature>